<dbReference type="GO" id="GO:0005886">
    <property type="term" value="C:plasma membrane"/>
    <property type="evidence" value="ECO:0007669"/>
    <property type="project" value="TreeGrafter"/>
</dbReference>
<name>A0A0V0GCB1_TRIDM</name>
<keyword evidence="7" id="KW-0675">Receptor</keyword>
<dbReference type="InterPro" id="IPR017452">
    <property type="entry name" value="GPCR_Rhodpsn_7TM"/>
</dbReference>
<evidence type="ECO:0000256" key="4">
    <source>
        <dbReference type="ARBA" id="ARBA00023136"/>
    </source>
</evidence>
<dbReference type="GO" id="GO:0032438">
    <property type="term" value="P:melanosome organization"/>
    <property type="evidence" value="ECO:0007669"/>
    <property type="project" value="TreeGrafter"/>
</dbReference>
<evidence type="ECO:0000256" key="3">
    <source>
        <dbReference type="ARBA" id="ARBA00022989"/>
    </source>
</evidence>
<feature type="transmembrane region" description="Helical" evidence="5">
    <location>
        <begin position="248"/>
        <end position="270"/>
    </location>
</feature>
<dbReference type="GO" id="GO:0072545">
    <property type="term" value="F:L-tyrosine binding"/>
    <property type="evidence" value="ECO:0007669"/>
    <property type="project" value="InterPro"/>
</dbReference>
<dbReference type="GO" id="GO:0035643">
    <property type="term" value="F:L-DOPA receptor activity"/>
    <property type="evidence" value="ECO:0007669"/>
    <property type="project" value="TreeGrafter"/>
</dbReference>
<feature type="transmembrane region" description="Helical" evidence="5">
    <location>
        <begin position="194"/>
        <end position="217"/>
    </location>
</feature>
<dbReference type="PRINTS" id="PR00965">
    <property type="entry name" value="OCULARALBNSM"/>
</dbReference>
<dbReference type="SUPFAM" id="SSF81321">
    <property type="entry name" value="Family A G protein-coupled receptor-like"/>
    <property type="match status" value="1"/>
</dbReference>
<dbReference type="PROSITE" id="PS50262">
    <property type="entry name" value="G_PROTEIN_RECEP_F1_2"/>
    <property type="match status" value="1"/>
</dbReference>
<feature type="transmembrane region" description="Helical" evidence="5">
    <location>
        <begin position="276"/>
        <end position="298"/>
    </location>
</feature>
<evidence type="ECO:0000259" key="6">
    <source>
        <dbReference type="PROSITE" id="PS50262"/>
    </source>
</evidence>
<dbReference type="GO" id="GO:0035240">
    <property type="term" value="F:dopamine binding"/>
    <property type="evidence" value="ECO:0007669"/>
    <property type="project" value="InterPro"/>
</dbReference>
<reference evidence="7" key="1">
    <citation type="journal article" date="2018" name="J. Proteomics">
        <title>Exploring the molecular complexity of Triatoma dimidiata sialome.</title>
        <authorList>
            <person name="Santiago P.B."/>
            <person name="de Araujo C.N."/>
            <person name="Charneau S."/>
            <person name="Bastos I.M.D."/>
            <person name="Assumpcao T.C.F."/>
            <person name="Queiroz R.M.L."/>
            <person name="Praca Y.R."/>
            <person name="Cordeiro T.M."/>
            <person name="Garcia C.H.S."/>
            <person name="da Silva I.G."/>
            <person name="Raiol T."/>
            <person name="Motta F.N."/>
            <person name="de Araujo Oliveira J.V."/>
            <person name="de Sousa M.V."/>
            <person name="Ribeiro J.M.C."/>
            <person name="de Santana J.M."/>
        </authorList>
    </citation>
    <scope>NUCLEOTIDE SEQUENCE</scope>
    <source>
        <strain evidence="7">Santander</strain>
        <tissue evidence="7">Salivary glands</tissue>
    </source>
</reference>
<organism evidence="7">
    <name type="scientific">Triatoma dimidiata</name>
    <name type="common">Kissing bug</name>
    <name type="synonym">Meccus dimidiatus</name>
    <dbReference type="NCBI Taxonomy" id="72491"/>
    <lineage>
        <taxon>Eukaryota</taxon>
        <taxon>Metazoa</taxon>
        <taxon>Ecdysozoa</taxon>
        <taxon>Arthropoda</taxon>
        <taxon>Hexapoda</taxon>
        <taxon>Insecta</taxon>
        <taxon>Pterygota</taxon>
        <taxon>Neoptera</taxon>
        <taxon>Paraneoptera</taxon>
        <taxon>Hemiptera</taxon>
        <taxon>Heteroptera</taxon>
        <taxon>Panheteroptera</taxon>
        <taxon>Cimicomorpha</taxon>
        <taxon>Reduviidae</taxon>
        <taxon>Triatominae</taxon>
        <taxon>Triatoma</taxon>
    </lineage>
</organism>
<keyword evidence="3 5" id="KW-1133">Transmembrane helix</keyword>
<keyword evidence="2 5" id="KW-0812">Transmembrane</keyword>
<feature type="domain" description="G-protein coupled receptors family 1 profile" evidence="6">
    <location>
        <begin position="43"/>
        <end position="303"/>
    </location>
</feature>
<evidence type="ECO:0000256" key="5">
    <source>
        <dbReference type="SAM" id="Phobius"/>
    </source>
</evidence>
<evidence type="ECO:0000313" key="7">
    <source>
        <dbReference type="EMBL" id="JAP05859.1"/>
    </source>
</evidence>
<dbReference type="PANTHER" id="PTHR15177:SF2">
    <property type="entry name" value="G-PROTEIN COUPLED RECEPTOR 143"/>
    <property type="match status" value="1"/>
</dbReference>
<evidence type="ECO:0000256" key="1">
    <source>
        <dbReference type="ARBA" id="ARBA00004370"/>
    </source>
</evidence>
<dbReference type="PANTHER" id="PTHR15177">
    <property type="entry name" value="G-PROTEIN COUPLED RECEPTOR 143"/>
    <property type="match status" value="1"/>
</dbReference>
<dbReference type="Gene3D" id="1.20.1070.10">
    <property type="entry name" value="Rhodopsin 7-helix transmembrane proteins"/>
    <property type="match status" value="1"/>
</dbReference>
<dbReference type="InterPro" id="IPR001414">
    <property type="entry name" value="GPR143"/>
</dbReference>
<dbReference type="Pfam" id="PF02101">
    <property type="entry name" value="Ocular_alb"/>
    <property type="match status" value="1"/>
</dbReference>
<keyword evidence="4 5" id="KW-0472">Membrane</keyword>
<protein>
    <submittedName>
        <fullName evidence="7">Putative g-protein coupled receptor</fullName>
    </submittedName>
</protein>
<evidence type="ECO:0000256" key="2">
    <source>
        <dbReference type="ARBA" id="ARBA00022692"/>
    </source>
</evidence>
<sequence>MADPSIQTFCCHKPRMGNPSISLMSEFNSTAYNIVCLVSSILGCLGAIYQMLPRTDKSLSRRWFSLTSQRGRQIVVWLALADFLASLGVSMRSIVKLNNPMTTIWDEKAIIFCTILAAWIEYFYMVTWLWTLLYAVDTWLAFCQRHGYPKLYHTVAWIIPALLTTIGLTLLYFPDADCHNYGTSLRDTTFIRLLPNYVLMYTVIAAVMLLSPCFYIASARNADSLVSSCLGQVTNKERSVVQALRIRFALTVGMFAVCWTPNLVNGIIIWCTWGNLSVSVLLGLWYFMAVINPLQAFFNSIVYRRGNTKIDFQFNVRLTDETTPLLPANINT</sequence>
<dbReference type="GO" id="GO:0072544">
    <property type="term" value="F:L-DOPA binding"/>
    <property type="evidence" value="ECO:0007669"/>
    <property type="project" value="InterPro"/>
</dbReference>
<dbReference type="EMBL" id="GECL01000265">
    <property type="protein sequence ID" value="JAP05859.1"/>
    <property type="molecule type" value="Transcribed_RNA"/>
</dbReference>
<feature type="transmembrane region" description="Helical" evidence="5">
    <location>
        <begin position="109"/>
        <end position="133"/>
    </location>
</feature>
<dbReference type="GO" id="GO:0050848">
    <property type="term" value="P:regulation of calcium-mediated signaling"/>
    <property type="evidence" value="ECO:0007669"/>
    <property type="project" value="TreeGrafter"/>
</dbReference>
<feature type="transmembrane region" description="Helical" evidence="5">
    <location>
        <begin position="73"/>
        <end position="89"/>
    </location>
</feature>
<feature type="transmembrane region" description="Helical" evidence="5">
    <location>
        <begin position="154"/>
        <end position="174"/>
    </location>
</feature>
<proteinExistence type="predicted"/>
<dbReference type="AlphaFoldDB" id="A0A0V0GCB1"/>
<feature type="transmembrane region" description="Helical" evidence="5">
    <location>
        <begin position="31"/>
        <end position="52"/>
    </location>
</feature>
<comment type="subcellular location">
    <subcellularLocation>
        <location evidence="1">Membrane</location>
    </subcellularLocation>
</comment>
<accession>A0A0V0GCB1</accession>